<dbReference type="InterPro" id="IPR017938">
    <property type="entry name" value="Riboflavin_synthase-like_b-brl"/>
</dbReference>
<keyword evidence="9 17" id="KW-0274">FAD</keyword>
<evidence type="ECO:0000256" key="4">
    <source>
        <dbReference type="ARBA" id="ARBA00022575"/>
    </source>
</evidence>
<comment type="caution">
    <text evidence="17">Lacks conserved residue(s) required for the propagation of feature annotation.</text>
</comment>
<dbReference type="GO" id="GO:0005344">
    <property type="term" value="F:oxygen carrier activity"/>
    <property type="evidence" value="ECO:0007669"/>
    <property type="project" value="UniProtKB-UniRule"/>
</dbReference>
<comment type="domain">
    <text evidence="17">Consists of two distinct domains; an N-terminal heme-containing oxygen-binding domain and a C-terminal reductase domain with binding sites for FAD and NAD(P)H.</text>
</comment>
<accession>A0A8J7FPQ0</accession>
<keyword evidence="6 17" id="KW-0561">Oxygen transport</keyword>
<dbReference type="GO" id="GO:0019825">
    <property type="term" value="F:oxygen binding"/>
    <property type="evidence" value="ECO:0007669"/>
    <property type="project" value="InterPro"/>
</dbReference>
<keyword evidence="3 17" id="KW-0813">Transport</keyword>
<dbReference type="PROSITE" id="PS01033">
    <property type="entry name" value="GLOBIN"/>
    <property type="match status" value="1"/>
</dbReference>
<proteinExistence type="inferred from homology"/>
<comment type="caution">
    <text evidence="20">The sequence shown here is derived from an EMBL/GenBank/DDBJ whole genome shotgun (WGS) entry which is preliminary data.</text>
</comment>
<dbReference type="InterPro" id="IPR017927">
    <property type="entry name" value="FAD-bd_FR_type"/>
</dbReference>
<feature type="site" description="Involved in heme-bound ligand stabilization and O-O bond activation" evidence="17">
    <location>
        <position position="29"/>
    </location>
</feature>
<keyword evidence="11 17" id="KW-0560">Oxidoreductase</keyword>
<dbReference type="HAMAP" id="MF_01252">
    <property type="entry name" value="Hmp"/>
    <property type="match status" value="1"/>
</dbReference>
<dbReference type="GO" id="GO:0046210">
    <property type="term" value="P:nitric oxide catabolic process"/>
    <property type="evidence" value="ECO:0007669"/>
    <property type="project" value="TreeGrafter"/>
</dbReference>
<dbReference type="InterPro" id="IPR000971">
    <property type="entry name" value="Globin"/>
</dbReference>
<dbReference type="SUPFAM" id="SSF63380">
    <property type="entry name" value="Riboflavin synthase domain-like"/>
    <property type="match status" value="1"/>
</dbReference>
<dbReference type="AlphaFoldDB" id="A0A8J7FPQ0"/>
<feature type="domain" description="FAD-binding FR-type" evidence="19">
    <location>
        <begin position="152"/>
        <end position="263"/>
    </location>
</feature>
<dbReference type="InterPro" id="IPR008333">
    <property type="entry name" value="Cbr1-like_FAD-bd_dom"/>
</dbReference>
<evidence type="ECO:0000259" key="18">
    <source>
        <dbReference type="PROSITE" id="PS01033"/>
    </source>
</evidence>
<evidence type="ECO:0000313" key="20">
    <source>
        <dbReference type="EMBL" id="MBE9610921.1"/>
    </source>
</evidence>
<dbReference type="InterPro" id="IPR023950">
    <property type="entry name" value="Hmp"/>
</dbReference>
<dbReference type="Proteomes" id="UP000604481">
    <property type="component" value="Unassembled WGS sequence"/>
</dbReference>
<dbReference type="SUPFAM" id="SSF46458">
    <property type="entry name" value="Globin-like"/>
    <property type="match status" value="1"/>
</dbReference>
<dbReference type="InterPro" id="IPR012292">
    <property type="entry name" value="Globin/Proto"/>
</dbReference>
<gene>
    <name evidence="20" type="primary">hmpA</name>
    <name evidence="17" type="synonym">hmp</name>
    <name evidence="20" type="ORF">INR99_16455</name>
</gene>
<dbReference type="GO" id="GO:0008941">
    <property type="term" value="F:nitric oxide dioxygenase NAD(P)H activity"/>
    <property type="evidence" value="ECO:0007669"/>
    <property type="project" value="UniProtKB-UniRule"/>
</dbReference>
<evidence type="ECO:0000256" key="16">
    <source>
        <dbReference type="ARBA" id="ARBA00049433"/>
    </source>
</evidence>
<dbReference type="FunFam" id="1.10.490.10:FF:000003">
    <property type="entry name" value="Flavohemoprotein"/>
    <property type="match status" value="1"/>
</dbReference>
<dbReference type="InterPro" id="IPR039261">
    <property type="entry name" value="FNR_nucleotide-bd"/>
</dbReference>
<reference evidence="20 21" key="1">
    <citation type="submission" date="2020-10" db="EMBL/GenBank/DDBJ databases">
        <title>The genome sequence of Chitinilyticum litopenaei 4Y14.</title>
        <authorList>
            <person name="Liu Y."/>
        </authorList>
    </citation>
    <scope>NUCLEOTIDE SEQUENCE [LARGE SCALE GENOMIC DNA]</scope>
    <source>
        <strain evidence="20 21">4Y14</strain>
    </source>
</reference>
<dbReference type="InterPro" id="IPR001709">
    <property type="entry name" value="Flavoprot_Pyr_Nucl_cyt_Rdtase"/>
</dbReference>
<name>A0A8J7FPQ0_9NEIS</name>
<evidence type="ECO:0000259" key="19">
    <source>
        <dbReference type="PROSITE" id="PS51384"/>
    </source>
</evidence>
<evidence type="ECO:0000256" key="8">
    <source>
        <dbReference type="ARBA" id="ARBA00022723"/>
    </source>
</evidence>
<comment type="similarity">
    <text evidence="1 17">In the C-terminal section; belongs to the flavoprotein pyridine nucleotide cytochrome reductase family.</text>
</comment>
<evidence type="ECO:0000256" key="11">
    <source>
        <dbReference type="ARBA" id="ARBA00023002"/>
    </source>
</evidence>
<keyword evidence="21" id="KW-1185">Reference proteome</keyword>
<keyword evidence="12 17" id="KW-0408">Iron</keyword>
<dbReference type="Pfam" id="PF00042">
    <property type="entry name" value="Globin"/>
    <property type="match status" value="1"/>
</dbReference>
<feature type="domain" description="Globin" evidence="18">
    <location>
        <begin position="1"/>
        <end position="138"/>
    </location>
</feature>
<dbReference type="PROSITE" id="PS51384">
    <property type="entry name" value="FAD_FR"/>
    <property type="match status" value="1"/>
</dbReference>
<dbReference type="FunFam" id="3.40.50.80:FF:000010">
    <property type="entry name" value="Flavohemoprotein"/>
    <property type="match status" value="1"/>
</dbReference>
<evidence type="ECO:0000256" key="13">
    <source>
        <dbReference type="ARBA" id="ARBA00023027"/>
    </source>
</evidence>
<evidence type="ECO:0000256" key="1">
    <source>
        <dbReference type="ARBA" id="ARBA00006401"/>
    </source>
</evidence>
<dbReference type="Pfam" id="PF00175">
    <property type="entry name" value="NAD_binding_1"/>
    <property type="match status" value="1"/>
</dbReference>
<evidence type="ECO:0000313" key="21">
    <source>
        <dbReference type="Proteomes" id="UP000604481"/>
    </source>
</evidence>
<evidence type="ECO:0000256" key="12">
    <source>
        <dbReference type="ARBA" id="ARBA00023004"/>
    </source>
</evidence>
<keyword evidence="7 17" id="KW-0285">Flavoprotein</keyword>
<feature type="site" description="Influences the redox potential of the prosthetic heme and FAD groups" evidence="17">
    <location>
        <position position="396"/>
    </location>
</feature>
<evidence type="ECO:0000256" key="3">
    <source>
        <dbReference type="ARBA" id="ARBA00022448"/>
    </source>
</evidence>
<comment type="cofactor">
    <cofactor evidence="17">
        <name>heme b</name>
        <dbReference type="ChEBI" id="CHEBI:60344"/>
    </cofactor>
    <text evidence="17">Binds 1 heme b (iron(II)-protoporphyrin IX) group per subunit.</text>
</comment>
<evidence type="ECO:0000256" key="14">
    <source>
        <dbReference type="ARBA" id="ARBA00025094"/>
    </source>
</evidence>
<dbReference type="PRINTS" id="PR00371">
    <property type="entry name" value="FPNCR"/>
</dbReference>
<dbReference type="FunFam" id="2.40.30.10:FF:000034">
    <property type="entry name" value="Flavohemoprotein"/>
    <property type="match status" value="1"/>
</dbReference>
<dbReference type="Gene3D" id="1.10.490.10">
    <property type="entry name" value="Globins"/>
    <property type="match status" value="1"/>
</dbReference>
<comment type="function">
    <text evidence="14 17">Is involved in NO detoxification in an aerobic process, termed nitric oxide dioxygenase (NOD) reaction that utilizes O(2) and NAD(P)H to convert NO to nitrate, which protects the bacterium from various noxious nitrogen compounds. Therefore, plays a central role in the inducible response to nitrosative stress.</text>
</comment>
<feature type="binding site" description="proximal binding residue" evidence="17">
    <location>
        <position position="85"/>
    </location>
    <ligand>
        <name>heme b</name>
        <dbReference type="ChEBI" id="CHEBI:60344"/>
    </ligand>
    <ligandPart>
        <name>Fe</name>
        <dbReference type="ChEBI" id="CHEBI:18248"/>
    </ligandPart>
</feature>
<evidence type="ECO:0000256" key="6">
    <source>
        <dbReference type="ARBA" id="ARBA00022621"/>
    </source>
</evidence>
<comment type="similarity">
    <text evidence="2 17">Belongs to the globin family. Two-domain flavohemoproteins subfamily.</text>
</comment>
<comment type="catalytic activity">
    <reaction evidence="15 17">
        <text>2 nitric oxide + NADH + 2 O2 = 2 nitrate + NAD(+) + H(+)</text>
        <dbReference type="Rhea" id="RHEA:19469"/>
        <dbReference type="ChEBI" id="CHEBI:15378"/>
        <dbReference type="ChEBI" id="CHEBI:15379"/>
        <dbReference type="ChEBI" id="CHEBI:16480"/>
        <dbReference type="ChEBI" id="CHEBI:17632"/>
        <dbReference type="ChEBI" id="CHEBI:57540"/>
        <dbReference type="ChEBI" id="CHEBI:57945"/>
        <dbReference type="EC" id="1.14.12.17"/>
    </reaction>
</comment>
<dbReference type="Gene3D" id="3.40.50.80">
    <property type="entry name" value="Nucleotide-binding domain of ferredoxin-NADP reductase (FNR) module"/>
    <property type="match status" value="1"/>
</dbReference>
<dbReference type="PANTHER" id="PTHR43396:SF3">
    <property type="entry name" value="FLAVOHEMOPROTEIN"/>
    <property type="match status" value="1"/>
</dbReference>
<dbReference type="InterPro" id="IPR009050">
    <property type="entry name" value="Globin-like_sf"/>
</dbReference>
<evidence type="ECO:0000256" key="2">
    <source>
        <dbReference type="ARBA" id="ARBA00008414"/>
    </source>
</evidence>
<keyword evidence="10 17" id="KW-0521">NADP</keyword>
<dbReference type="EMBL" id="JADFUA010000015">
    <property type="protein sequence ID" value="MBE9610921.1"/>
    <property type="molecule type" value="Genomic_DNA"/>
</dbReference>
<feature type="active site" description="Charge relay system" evidence="17">
    <location>
        <position position="95"/>
    </location>
</feature>
<dbReference type="GO" id="GO:0046872">
    <property type="term" value="F:metal ion binding"/>
    <property type="evidence" value="ECO:0007669"/>
    <property type="project" value="UniProtKB-KW"/>
</dbReference>
<dbReference type="SUPFAM" id="SSF52343">
    <property type="entry name" value="Ferredoxin reductase-like, C-terminal NADP-linked domain"/>
    <property type="match status" value="1"/>
</dbReference>
<feature type="site" description="Influences the redox potential of the prosthetic heme and FAD groups" evidence="17">
    <location>
        <position position="84"/>
    </location>
</feature>
<dbReference type="RefSeq" id="WP_194117446.1">
    <property type="nucleotide sequence ID" value="NZ_JADFUA010000015.1"/>
</dbReference>
<evidence type="ECO:0000256" key="9">
    <source>
        <dbReference type="ARBA" id="ARBA00022827"/>
    </source>
</evidence>
<feature type="binding site" evidence="17">
    <location>
        <position position="190"/>
    </location>
    <ligand>
        <name>FAD</name>
        <dbReference type="ChEBI" id="CHEBI:57692"/>
    </ligand>
</feature>
<comment type="cofactor">
    <cofactor evidence="17">
        <name>FAD</name>
        <dbReference type="ChEBI" id="CHEBI:57692"/>
    </cofactor>
    <text evidence="17">Binds 1 FAD per subunit.</text>
</comment>
<dbReference type="NCBIfam" id="NF009805">
    <property type="entry name" value="PRK13289.1"/>
    <property type="match status" value="1"/>
</dbReference>
<keyword evidence="5 17" id="KW-0349">Heme</keyword>
<protein>
    <recommendedName>
        <fullName evidence="17">Flavohemoprotein</fullName>
    </recommendedName>
    <alternativeName>
        <fullName evidence="17">Flavohemoglobin</fullName>
    </alternativeName>
    <alternativeName>
        <fullName evidence="17">Hemoglobin-like protein</fullName>
    </alternativeName>
    <alternativeName>
        <fullName evidence="17">Nitric oxide dioxygenase</fullName>
        <shortName evidence="17">NO oxygenase</shortName>
        <shortName evidence="17">NOD</shortName>
        <ecNumber evidence="17">1.14.12.17</ecNumber>
    </alternativeName>
</protein>
<evidence type="ECO:0000256" key="10">
    <source>
        <dbReference type="ARBA" id="ARBA00022857"/>
    </source>
</evidence>
<dbReference type="GO" id="GO:0071500">
    <property type="term" value="P:cellular response to nitrosative stress"/>
    <property type="evidence" value="ECO:0007669"/>
    <property type="project" value="TreeGrafter"/>
</dbReference>
<evidence type="ECO:0000256" key="17">
    <source>
        <dbReference type="HAMAP-Rule" id="MF_01252"/>
    </source>
</evidence>
<evidence type="ECO:0000256" key="5">
    <source>
        <dbReference type="ARBA" id="ARBA00022617"/>
    </source>
</evidence>
<feature type="binding site" evidence="17">
    <location>
        <begin position="276"/>
        <end position="281"/>
    </location>
    <ligand>
        <name>NADP(+)</name>
        <dbReference type="ChEBI" id="CHEBI:58349"/>
    </ligand>
</feature>
<dbReference type="InterPro" id="IPR001433">
    <property type="entry name" value="OxRdtase_FAD/NAD-bd"/>
</dbReference>
<dbReference type="CDD" id="cd06184">
    <property type="entry name" value="flavohem_like_fad_nad_binding"/>
    <property type="match status" value="1"/>
</dbReference>
<organism evidence="20 21">
    <name type="scientific">Chitinilyticum piscinae</name>
    <dbReference type="NCBI Taxonomy" id="2866724"/>
    <lineage>
        <taxon>Bacteria</taxon>
        <taxon>Pseudomonadati</taxon>
        <taxon>Pseudomonadota</taxon>
        <taxon>Betaproteobacteria</taxon>
        <taxon>Neisseriales</taxon>
        <taxon>Chitinibacteraceae</taxon>
        <taxon>Chitinilyticum</taxon>
    </lineage>
</organism>
<dbReference type="Pfam" id="PF00970">
    <property type="entry name" value="FAD_binding_6"/>
    <property type="match status" value="1"/>
</dbReference>
<dbReference type="GO" id="GO:0071949">
    <property type="term" value="F:FAD binding"/>
    <property type="evidence" value="ECO:0007669"/>
    <property type="project" value="InterPro"/>
</dbReference>
<feature type="active site" description="Charge relay system" evidence="17">
    <location>
        <position position="137"/>
    </location>
</feature>
<keyword evidence="4 17" id="KW-0216">Detoxification</keyword>
<sequence>MLDQATRQLVKGTAPVLQQHGVALTRHFYARMFQHNPELKEIFNQGHQHNGSQQQALAMAVAAYAEHIDDPSVLLPVLERVAAKHVSLGIRKEHYAIVGKHLLASISEVLGEAASAELLAAWAAAYQQLADILVTMEQGLYDKAATSAGGWTGWRSFRVQRKRFESAEITSFYLAPADGGSVPEFHPGQYISVRAAIPALGYRQARQYSLSAAPGEAFFRISVKREAGSDDTPEGMISNYLHQQVEVGDLLEIAPPAGDFFLHDDRKTPVVLISAGVGITPMMSMLEHLARSAQKRSVRFFHASRHAGVEAFAGRVSELIAALPDAQSWIVHQDKHPDYPADHHDALGHLDLHAASKVTPLPADADYYLCGPVGFMQQQVKALQQLGVANKRIHHEVFATGGLMQ</sequence>
<dbReference type="EC" id="1.14.12.17" evidence="17"/>
<dbReference type="GO" id="GO:0020037">
    <property type="term" value="F:heme binding"/>
    <property type="evidence" value="ECO:0007669"/>
    <property type="project" value="InterPro"/>
</dbReference>
<feature type="region of interest" description="Reductase" evidence="17">
    <location>
        <begin position="149"/>
        <end position="405"/>
    </location>
</feature>
<evidence type="ECO:0000256" key="15">
    <source>
        <dbReference type="ARBA" id="ARBA00048649"/>
    </source>
</evidence>
<dbReference type="Gene3D" id="2.40.30.10">
    <property type="entry name" value="Translation factors"/>
    <property type="match status" value="1"/>
</dbReference>
<comment type="catalytic activity">
    <reaction evidence="16 17">
        <text>2 nitric oxide + NADPH + 2 O2 = 2 nitrate + NADP(+) + H(+)</text>
        <dbReference type="Rhea" id="RHEA:19465"/>
        <dbReference type="ChEBI" id="CHEBI:15378"/>
        <dbReference type="ChEBI" id="CHEBI:15379"/>
        <dbReference type="ChEBI" id="CHEBI:16480"/>
        <dbReference type="ChEBI" id="CHEBI:17632"/>
        <dbReference type="ChEBI" id="CHEBI:57783"/>
        <dbReference type="ChEBI" id="CHEBI:58349"/>
        <dbReference type="EC" id="1.14.12.17"/>
    </reaction>
</comment>
<feature type="binding site" evidence="17">
    <location>
        <begin position="206"/>
        <end position="209"/>
    </location>
    <ligand>
        <name>FAD</name>
        <dbReference type="ChEBI" id="CHEBI:57692"/>
    </ligand>
</feature>
<dbReference type="PANTHER" id="PTHR43396">
    <property type="entry name" value="FLAVOHEMOPROTEIN"/>
    <property type="match status" value="1"/>
</dbReference>
<evidence type="ECO:0000256" key="7">
    <source>
        <dbReference type="ARBA" id="ARBA00022630"/>
    </source>
</evidence>
<keyword evidence="13 17" id="KW-0520">NAD</keyword>
<dbReference type="GO" id="GO:0009636">
    <property type="term" value="P:response to toxic substance"/>
    <property type="evidence" value="ECO:0007669"/>
    <property type="project" value="UniProtKB-KW"/>
</dbReference>
<keyword evidence="8 17" id="KW-0479">Metal-binding</keyword>